<sequence>IDKYKNIIECKKTDARVDKESSWGKFCEEFNSTSTYCVRTIPQLKLFWKNSKLRAKRNSSLVRRQRVQTGGGPPTEPDEFAEKIEALIPSQIKPLQNPYDDDATLDL</sequence>
<dbReference type="InterPro" id="IPR028002">
    <property type="entry name" value="Myb_DNA-bind_5"/>
</dbReference>
<dbReference type="PANTHER" id="PTHR21411">
    <property type="entry name" value="APONTIC"/>
    <property type="match status" value="1"/>
</dbReference>
<dbReference type="InParanoid" id="H2Y7T9"/>
<evidence type="ECO:0000256" key="1">
    <source>
        <dbReference type="SAM" id="MobiDB-lite"/>
    </source>
</evidence>
<evidence type="ECO:0000313" key="3">
    <source>
        <dbReference type="Ensembl" id="ENSCSAVP00000001387.1"/>
    </source>
</evidence>
<dbReference type="eggNOG" id="ENOG502RFDD">
    <property type="taxonomic scope" value="Eukaryota"/>
</dbReference>
<dbReference type="GeneTree" id="ENSGT01030000240057"/>
<proteinExistence type="predicted"/>
<accession>H2Y7T9</accession>
<dbReference type="Ensembl" id="ENSCSAVT00000001404.1">
    <property type="protein sequence ID" value="ENSCSAVP00000001387.1"/>
    <property type="gene ID" value="ENSCSAVG00000000779.1"/>
</dbReference>
<evidence type="ECO:0000259" key="2">
    <source>
        <dbReference type="Pfam" id="PF13873"/>
    </source>
</evidence>
<dbReference type="Pfam" id="PF13873">
    <property type="entry name" value="Myb_DNA-bind_5"/>
    <property type="match status" value="1"/>
</dbReference>
<reference evidence="4" key="1">
    <citation type="submission" date="2003-08" db="EMBL/GenBank/DDBJ databases">
        <authorList>
            <person name="Birren B."/>
            <person name="Nusbaum C."/>
            <person name="Abebe A."/>
            <person name="Abouelleil A."/>
            <person name="Adekoya E."/>
            <person name="Ait-zahra M."/>
            <person name="Allen N."/>
            <person name="Allen T."/>
            <person name="An P."/>
            <person name="Anderson M."/>
            <person name="Anderson S."/>
            <person name="Arachchi H."/>
            <person name="Armbruster J."/>
            <person name="Bachantsang P."/>
            <person name="Baldwin J."/>
            <person name="Barry A."/>
            <person name="Bayul T."/>
            <person name="Blitshsteyn B."/>
            <person name="Bloom T."/>
            <person name="Blye J."/>
            <person name="Boguslavskiy L."/>
            <person name="Borowsky M."/>
            <person name="Boukhgalter B."/>
            <person name="Brunache A."/>
            <person name="Butler J."/>
            <person name="Calixte N."/>
            <person name="Calvo S."/>
            <person name="Camarata J."/>
            <person name="Campo K."/>
            <person name="Chang J."/>
            <person name="Cheshatsang Y."/>
            <person name="Citroen M."/>
            <person name="Collymore A."/>
            <person name="Considine T."/>
            <person name="Cook A."/>
            <person name="Cooke P."/>
            <person name="Corum B."/>
            <person name="Cuomo C."/>
            <person name="David R."/>
            <person name="Dawoe T."/>
            <person name="Degray S."/>
            <person name="Dodge S."/>
            <person name="Dooley K."/>
            <person name="Dorje P."/>
            <person name="Dorjee K."/>
            <person name="Dorris L."/>
            <person name="Duffey N."/>
            <person name="Dupes A."/>
            <person name="Elkins T."/>
            <person name="Engels R."/>
            <person name="Erickson J."/>
            <person name="Farina A."/>
            <person name="Faro S."/>
            <person name="Ferreira P."/>
            <person name="Fischer H."/>
            <person name="Fitzgerald M."/>
            <person name="Foley K."/>
            <person name="Gage D."/>
            <person name="Galagan J."/>
            <person name="Gearin G."/>
            <person name="Gnerre S."/>
            <person name="Gnirke A."/>
            <person name="Goyette A."/>
            <person name="Graham J."/>
            <person name="Grandbois E."/>
            <person name="Gyaltsen K."/>
            <person name="Hafez N."/>
            <person name="Hagopian D."/>
            <person name="Hagos B."/>
            <person name="Hall J."/>
            <person name="Hatcher B."/>
            <person name="Heller A."/>
            <person name="Higgins H."/>
            <person name="Honan T."/>
            <person name="Horn A."/>
            <person name="Houde N."/>
            <person name="Hughes L."/>
            <person name="Hulme W."/>
            <person name="Husby E."/>
            <person name="Iliev I."/>
            <person name="Jaffe D."/>
            <person name="Jones C."/>
            <person name="Kamal M."/>
            <person name="Kamat A."/>
            <person name="Kamvysselis M."/>
            <person name="Karlsson E."/>
            <person name="Kells C."/>
            <person name="Kieu A."/>
            <person name="Kisner P."/>
            <person name="Kodira C."/>
            <person name="Kulbokas E."/>
            <person name="Labutti K."/>
            <person name="Lama D."/>
            <person name="Landers T."/>
            <person name="Leger J."/>
            <person name="Levine S."/>
            <person name="Lewis D."/>
            <person name="Lewis T."/>
            <person name="Lindblad-toh K."/>
            <person name="Liu X."/>
            <person name="Lokyitsang T."/>
            <person name="Lokyitsang Y."/>
            <person name="Lucien O."/>
            <person name="Lui A."/>
            <person name="Ma L.J."/>
            <person name="Mabbitt R."/>
            <person name="Macdonald J."/>
            <person name="Maclean C."/>
            <person name="Major J."/>
            <person name="Manning J."/>
            <person name="Marabella R."/>
            <person name="Maru K."/>
            <person name="Matthews C."/>
            <person name="Mauceli E."/>
            <person name="Mccarthy M."/>
            <person name="Mcdonough S."/>
            <person name="Mcghee T."/>
            <person name="Meldrim J."/>
            <person name="Meneus L."/>
            <person name="Mesirov J."/>
            <person name="Mihalev A."/>
            <person name="Mihova T."/>
            <person name="Mikkelsen T."/>
            <person name="Mlenga V."/>
            <person name="Moru K."/>
            <person name="Mozes J."/>
            <person name="Mulrain L."/>
            <person name="Munson G."/>
            <person name="Naylor J."/>
            <person name="Newes C."/>
            <person name="Nguyen C."/>
            <person name="Nguyen N."/>
            <person name="Nguyen T."/>
            <person name="Nicol R."/>
            <person name="Nielsen C."/>
            <person name="Nizzari M."/>
            <person name="Norbu C."/>
            <person name="Norbu N."/>
            <person name="O'donnell P."/>
            <person name="Okoawo O."/>
            <person name="O'leary S."/>
            <person name="Omotosho B."/>
            <person name="O'neill K."/>
            <person name="Osman S."/>
            <person name="Parker S."/>
            <person name="Perrin D."/>
            <person name="Phunkhang P."/>
            <person name="Piqani B."/>
            <person name="Purcell S."/>
            <person name="Rachupka T."/>
            <person name="Ramasamy U."/>
            <person name="Rameau R."/>
            <person name="Ray V."/>
            <person name="Raymond C."/>
            <person name="Retta R."/>
            <person name="Richardson S."/>
            <person name="Rise C."/>
            <person name="Rodriguez J."/>
            <person name="Rogers J."/>
            <person name="Rogov P."/>
            <person name="Rutman M."/>
            <person name="Schupbach R."/>
            <person name="Seaman C."/>
            <person name="Settipalli S."/>
            <person name="Sharpe T."/>
            <person name="Sheridan J."/>
            <person name="Sherpa N."/>
            <person name="Shi J."/>
            <person name="Smirnov S."/>
            <person name="Smith C."/>
            <person name="Sougnez C."/>
            <person name="Spencer B."/>
            <person name="Stalker J."/>
            <person name="Stange-thomann N."/>
            <person name="Stavropoulos S."/>
            <person name="Stetson K."/>
            <person name="Stone C."/>
            <person name="Stone S."/>
            <person name="Stubbs M."/>
            <person name="Talamas J."/>
            <person name="Tchuinga P."/>
            <person name="Tenzing P."/>
            <person name="Tesfaye S."/>
            <person name="Theodore J."/>
            <person name="Thoulutsang Y."/>
            <person name="Topham K."/>
            <person name="Towey S."/>
            <person name="Tsamla T."/>
            <person name="Tsomo N."/>
            <person name="Vallee D."/>
            <person name="Vassiliev H."/>
            <person name="Venkataraman V."/>
            <person name="Vinson J."/>
            <person name="Vo A."/>
            <person name="Wade C."/>
            <person name="Wang S."/>
            <person name="Wangchuk T."/>
            <person name="Wangdi T."/>
            <person name="Whittaker C."/>
            <person name="Wilkinson J."/>
            <person name="Wu Y."/>
            <person name="Wyman D."/>
            <person name="Yadav S."/>
            <person name="Yang S."/>
            <person name="Yang X."/>
            <person name="Yeager S."/>
            <person name="Yee E."/>
            <person name="Young G."/>
            <person name="Zainoun J."/>
            <person name="Zembeck L."/>
            <person name="Zimmer A."/>
            <person name="Zody M."/>
            <person name="Lander E."/>
        </authorList>
    </citation>
    <scope>NUCLEOTIDE SEQUENCE [LARGE SCALE GENOMIC DNA]</scope>
</reference>
<name>H2Y7T9_CIOSA</name>
<reference evidence="3" key="3">
    <citation type="submission" date="2025-09" db="UniProtKB">
        <authorList>
            <consortium name="Ensembl"/>
        </authorList>
    </citation>
    <scope>IDENTIFICATION</scope>
</reference>
<protein>
    <recommendedName>
        <fullName evidence="2">Myb/SANT-like DNA-binding domain-containing protein</fullName>
    </recommendedName>
</protein>
<dbReference type="AlphaFoldDB" id="H2Y7T9"/>
<evidence type="ECO:0000313" key="4">
    <source>
        <dbReference type="Proteomes" id="UP000007875"/>
    </source>
</evidence>
<reference evidence="3" key="2">
    <citation type="submission" date="2025-08" db="UniProtKB">
        <authorList>
            <consortium name="Ensembl"/>
        </authorList>
    </citation>
    <scope>IDENTIFICATION</scope>
</reference>
<dbReference type="STRING" id="51511.ENSCSAVP00000001387"/>
<dbReference type="Proteomes" id="UP000007875">
    <property type="component" value="Unassembled WGS sequence"/>
</dbReference>
<organism evidence="3 4">
    <name type="scientific">Ciona savignyi</name>
    <name type="common">Pacific transparent sea squirt</name>
    <dbReference type="NCBI Taxonomy" id="51511"/>
    <lineage>
        <taxon>Eukaryota</taxon>
        <taxon>Metazoa</taxon>
        <taxon>Chordata</taxon>
        <taxon>Tunicata</taxon>
        <taxon>Ascidiacea</taxon>
        <taxon>Phlebobranchia</taxon>
        <taxon>Cionidae</taxon>
        <taxon>Ciona</taxon>
    </lineage>
</organism>
<dbReference type="OMA" id="CVRTIPQ"/>
<feature type="region of interest" description="Disordered" evidence="1">
    <location>
        <begin position="59"/>
        <end position="79"/>
    </location>
</feature>
<keyword evidence="4" id="KW-1185">Reference proteome</keyword>
<dbReference type="HOGENOM" id="CLU_2215758_0_0_1"/>
<dbReference type="PANTHER" id="PTHR21411:SF0">
    <property type="entry name" value="REGULATORY PROTEIN ZESTE"/>
    <property type="match status" value="1"/>
</dbReference>
<feature type="domain" description="Myb/SANT-like DNA-binding" evidence="2">
    <location>
        <begin position="2"/>
        <end position="58"/>
    </location>
</feature>